<reference evidence="3" key="1">
    <citation type="submission" date="2015-11" db="EMBL/GenBank/DDBJ databases">
        <title>De novo transcriptome assembly of four potential Pierce s Disease insect vectors from Arizona vineyards.</title>
        <authorList>
            <person name="Tassone E.E."/>
        </authorList>
    </citation>
    <scope>NUCLEOTIDE SEQUENCE</scope>
</reference>
<protein>
    <recommendedName>
        <fullName evidence="2">Endonuclease/exonuclease/phosphatase domain-containing protein</fullName>
    </recommendedName>
</protein>
<sequence length="431" mass="48766">KKLNQNTTEGASQTLSKKLNQNTAGEVAPTLTGQLNGNLEPVLQSDQLMKSPLPRQISPETPFFRDDSAEEEKVQNFFKLKPNKKNKDLPQNIDRMDNKLKKQATKNQQQNKIPIKKSKPSQQNIIKIAHQNINWLAGKTNRLSHFLANHRPDLVILTEHGLTQDNLENTRIDGYTLIGGFCRKSHKKGGVAGYVKNELEKTIKLIRTSNEESELVCETALFEIKNNKEVIQVLGTYRPPTSNIEQSIDILTDQLESAMQTTKPMVIVRDINVDNLGKRANDSNNMKLKELLTSFDLKRLNLPPTRLTKDTETSIDWICTNIDIQAIQASVVLSGLSDHTSQLATLHLSAGKYSRTVTERKRIFNKKTMTLIKDTLKTHEWNSIYNTEDANQAYTNFHLIIQTVLNSSCPVKSVAITCRKKTTCWDDECTT</sequence>
<evidence type="ECO:0000313" key="3">
    <source>
        <dbReference type="EMBL" id="JAT26164.1"/>
    </source>
</evidence>
<organism evidence="3">
    <name type="scientific">Graphocephala atropunctata</name>
    <dbReference type="NCBI Taxonomy" id="36148"/>
    <lineage>
        <taxon>Eukaryota</taxon>
        <taxon>Metazoa</taxon>
        <taxon>Ecdysozoa</taxon>
        <taxon>Arthropoda</taxon>
        <taxon>Hexapoda</taxon>
        <taxon>Insecta</taxon>
        <taxon>Pterygota</taxon>
        <taxon>Neoptera</taxon>
        <taxon>Paraneoptera</taxon>
        <taxon>Hemiptera</taxon>
        <taxon>Auchenorrhyncha</taxon>
        <taxon>Membracoidea</taxon>
        <taxon>Cicadellidae</taxon>
        <taxon>Cicadellinae</taxon>
        <taxon>Cicadellini</taxon>
        <taxon>Graphocephala</taxon>
    </lineage>
</organism>
<accession>A0A1B6LRF4</accession>
<feature type="non-terminal residue" evidence="3">
    <location>
        <position position="1"/>
    </location>
</feature>
<dbReference type="AlphaFoldDB" id="A0A1B6LRF4"/>
<name>A0A1B6LRF4_9HEMI</name>
<feature type="domain" description="Endonuclease/exonuclease/phosphatase" evidence="2">
    <location>
        <begin position="232"/>
        <end position="340"/>
    </location>
</feature>
<dbReference type="GO" id="GO:0003824">
    <property type="term" value="F:catalytic activity"/>
    <property type="evidence" value="ECO:0007669"/>
    <property type="project" value="InterPro"/>
</dbReference>
<evidence type="ECO:0000256" key="1">
    <source>
        <dbReference type="SAM" id="MobiDB-lite"/>
    </source>
</evidence>
<feature type="non-terminal residue" evidence="3">
    <location>
        <position position="431"/>
    </location>
</feature>
<gene>
    <name evidence="3" type="ORF">g.1770</name>
</gene>
<dbReference type="Pfam" id="PF14529">
    <property type="entry name" value="Exo_endo_phos_2"/>
    <property type="match status" value="1"/>
</dbReference>
<feature type="compositionally biased region" description="Polar residues" evidence="1">
    <location>
        <begin position="1"/>
        <end position="24"/>
    </location>
</feature>
<dbReference type="SUPFAM" id="SSF56219">
    <property type="entry name" value="DNase I-like"/>
    <property type="match status" value="1"/>
</dbReference>
<dbReference type="PANTHER" id="PTHR33776:SF4">
    <property type="entry name" value="ENDONUCLEASE_EXONUCLEASE_PHOSPHATASE DOMAIN-CONTAINING PROTEIN"/>
    <property type="match status" value="1"/>
</dbReference>
<dbReference type="EMBL" id="GEBQ01013813">
    <property type="protein sequence ID" value="JAT26164.1"/>
    <property type="molecule type" value="Transcribed_RNA"/>
</dbReference>
<proteinExistence type="predicted"/>
<dbReference type="InterPro" id="IPR036691">
    <property type="entry name" value="Endo/exonu/phosph_ase_sf"/>
</dbReference>
<dbReference type="InterPro" id="IPR005135">
    <property type="entry name" value="Endo/exonuclease/phosphatase"/>
</dbReference>
<dbReference type="PANTHER" id="PTHR33776">
    <property type="entry name" value="ENDO/EXONUCLEASE/PHOSPHATASE DOMAIN-CONTAINING PROTEIN"/>
    <property type="match status" value="1"/>
</dbReference>
<evidence type="ECO:0000259" key="2">
    <source>
        <dbReference type="Pfam" id="PF14529"/>
    </source>
</evidence>
<feature type="region of interest" description="Disordered" evidence="1">
    <location>
        <begin position="1"/>
        <end position="37"/>
    </location>
</feature>
<dbReference type="Gene3D" id="3.60.10.10">
    <property type="entry name" value="Endonuclease/exonuclease/phosphatase"/>
    <property type="match status" value="1"/>
</dbReference>